<dbReference type="FunFam" id="1.20.58.90:FF:000004">
    <property type="entry name" value="Syntaxin 10"/>
    <property type="match status" value="1"/>
</dbReference>
<feature type="domain" description="Syntaxin 6/10/61 N-terminal" evidence="9">
    <location>
        <begin position="135"/>
        <end position="225"/>
    </location>
</feature>
<protein>
    <submittedName>
        <fullName evidence="10">Syntaxin 6, N-terminal domain containing protein</fullName>
    </submittedName>
</protein>
<sequence>MAHNSGERERERESLTGRETFEEGCAIRVGDKIPRIEWARGARALVPDRGRCVAFASSRLEKSKGKRAEFLPSLPPLVSCCFLTRRRGELPWSSLVSPFAPPAFLFGRKALGLVGELAVVLLMAVGGSFDQWQKDAFFSAAEAVQESADIMESTYRMWTRNRRNGFGLEASDELSRELQTALGTAKWQLEEFEKALRASHGNYSSQENNTINRHRQFVAAIRNQILLVEKQLNHSLVIEGKSPLRWVQLNDDERDDLAVFLSGVPHKFQQPKHKNADPGKTELARSFKDVVTINKGKGCVEEFTAKEPYKSKVDEVHAKVVQLNGPTGALSSPDIGAWKIVIANEDTDKGSTEVRPETLNHGSSQSGILGSVESTSKLKSFKNNPWNAKTEELLPLRNGLSYYLDSKGVRWFAQGINGLTERSKNCFSHGSKLTHSQHLPGKVGGFQRNILGSQHRMHFAHSLRIAFLLTLSIILREKFKRGVYFVGKNNEAEIARMLEDTKIYQSHHLQYSPGLHFLLKPNLPSKDLAYWINDYFKM</sequence>
<dbReference type="InterPro" id="IPR010989">
    <property type="entry name" value="SNARE"/>
</dbReference>
<keyword evidence="11" id="KW-1185">Reference proteome</keyword>
<organism evidence="10 11">
    <name type="scientific">Musa troglodytarum</name>
    <name type="common">fe'i banana</name>
    <dbReference type="NCBI Taxonomy" id="320322"/>
    <lineage>
        <taxon>Eukaryota</taxon>
        <taxon>Viridiplantae</taxon>
        <taxon>Streptophyta</taxon>
        <taxon>Embryophyta</taxon>
        <taxon>Tracheophyta</taxon>
        <taxon>Spermatophyta</taxon>
        <taxon>Magnoliopsida</taxon>
        <taxon>Liliopsida</taxon>
        <taxon>Zingiberales</taxon>
        <taxon>Musaceae</taxon>
        <taxon>Musa</taxon>
    </lineage>
</organism>
<evidence type="ECO:0000259" key="9">
    <source>
        <dbReference type="Pfam" id="PF09177"/>
    </source>
</evidence>
<evidence type="ECO:0000256" key="6">
    <source>
        <dbReference type="ARBA" id="ARBA00023034"/>
    </source>
</evidence>
<keyword evidence="7" id="KW-0472">Membrane</keyword>
<dbReference type="Gene3D" id="1.20.58.90">
    <property type="match status" value="1"/>
</dbReference>
<reference evidence="10" key="1">
    <citation type="submission" date="2022-05" db="EMBL/GenBank/DDBJ databases">
        <title>The Musa troglodytarum L. genome provides insights into the mechanism of non-climacteric behaviour and enrichment of carotenoids.</title>
        <authorList>
            <person name="Wang J."/>
        </authorList>
    </citation>
    <scope>NUCLEOTIDE SEQUENCE</scope>
    <source>
        <tissue evidence="10">Leaf</tissue>
    </source>
</reference>
<dbReference type="GO" id="GO:0048193">
    <property type="term" value="P:Golgi vesicle transport"/>
    <property type="evidence" value="ECO:0007669"/>
    <property type="project" value="InterPro"/>
</dbReference>
<feature type="non-terminal residue" evidence="10">
    <location>
        <position position="538"/>
    </location>
</feature>
<evidence type="ECO:0000256" key="7">
    <source>
        <dbReference type="ARBA" id="ARBA00023136"/>
    </source>
</evidence>
<keyword evidence="2" id="KW-0813">Transport</keyword>
<dbReference type="OrthoDB" id="1889309at2759"/>
<gene>
    <name evidence="10" type="ORF">MUK42_26982</name>
</gene>
<dbReference type="GO" id="GO:0015031">
    <property type="term" value="P:protein transport"/>
    <property type="evidence" value="ECO:0007669"/>
    <property type="project" value="UniProtKB-KW"/>
</dbReference>
<dbReference type="Pfam" id="PF09177">
    <property type="entry name" value="STX6_10_61_N"/>
    <property type="match status" value="1"/>
</dbReference>
<evidence type="ECO:0000256" key="5">
    <source>
        <dbReference type="ARBA" id="ARBA00022989"/>
    </source>
</evidence>
<keyword evidence="3" id="KW-0812">Transmembrane</keyword>
<dbReference type="GO" id="GO:0005794">
    <property type="term" value="C:Golgi apparatus"/>
    <property type="evidence" value="ECO:0007669"/>
    <property type="project" value="UniProtKB-SubCell"/>
</dbReference>
<keyword evidence="6" id="KW-0333">Golgi apparatus</keyword>
<dbReference type="Proteomes" id="UP001055439">
    <property type="component" value="Chromosome 2"/>
</dbReference>
<dbReference type="GO" id="GO:0016020">
    <property type="term" value="C:membrane"/>
    <property type="evidence" value="ECO:0007669"/>
    <property type="project" value="InterPro"/>
</dbReference>
<comment type="similarity">
    <text evidence="1">Belongs to the syntaxin family.</text>
</comment>
<evidence type="ECO:0000256" key="3">
    <source>
        <dbReference type="ARBA" id="ARBA00022692"/>
    </source>
</evidence>
<dbReference type="EMBL" id="CP097504">
    <property type="protein sequence ID" value="URD89818.1"/>
    <property type="molecule type" value="Genomic_DNA"/>
</dbReference>
<evidence type="ECO:0000256" key="8">
    <source>
        <dbReference type="ARBA" id="ARBA00037801"/>
    </source>
</evidence>
<dbReference type="PANTHER" id="PTHR34949:SF3">
    <property type="entry name" value="OS08G0244100 PROTEIN"/>
    <property type="match status" value="1"/>
</dbReference>
<accession>A0A9E7JQM5</accession>
<evidence type="ECO:0000256" key="1">
    <source>
        <dbReference type="ARBA" id="ARBA00009063"/>
    </source>
</evidence>
<dbReference type="AlphaFoldDB" id="A0A9E7JQM5"/>
<dbReference type="SUPFAM" id="SSF47661">
    <property type="entry name" value="t-snare proteins"/>
    <property type="match status" value="1"/>
</dbReference>
<dbReference type="PANTHER" id="PTHR34949">
    <property type="entry name" value="OS05G0443700 PROTEIN"/>
    <property type="match status" value="1"/>
</dbReference>
<name>A0A9E7JQM5_9LILI</name>
<keyword evidence="4" id="KW-0653">Protein transport</keyword>
<comment type="subcellular location">
    <subcellularLocation>
        <location evidence="8">Golgi apparatus</location>
        <location evidence="8">trans-Golgi network membrane</location>
        <topology evidence="8">Single-pass type IV membrane protein</topology>
    </subcellularLocation>
</comment>
<evidence type="ECO:0000256" key="2">
    <source>
        <dbReference type="ARBA" id="ARBA00022448"/>
    </source>
</evidence>
<proteinExistence type="inferred from homology"/>
<dbReference type="InterPro" id="IPR015260">
    <property type="entry name" value="Syntaxin-6/10/61_N"/>
</dbReference>
<dbReference type="CDD" id="cd21442">
    <property type="entry name" value="SNARE_NTD_STX6-like"/>
    <property type="match status" value="1"/>
</dbReference>
<keyword evidence="5" id="KW-1133">Transmembrane helix</keyword>
<evidence type="ECO:0000313" key="11">
    <source>
        <dbReference type="Proteomes" id="UP001055439"/>
    </source>
</evidence>
<evidence type="ECO:0000256" key="4">
    <source>
        <dbReference type="ARBA" id="ARBA00022927"/>
    </source>
</evidence>
<evidence type="ECO:0000313" key="10">
    <source>
        <dbReference type="EMBL" id="URD89818.1"/>
    </source>
</evidence>